<comment type="caution">
    <text evidence="1">The sequence shown here is derived from an EMBL/GenBank/DDBJ whole genome shotgun (WGS) entry which is preliminary data.</text>
</comment>
<keyword evidence="2" id="KW-1185">Reference proteome</keyword>
<gene>
    <name evidence="1" type="ORF">EYF80_018540</name>
</gene>
<evidence type="ECO:0000313" key="1">
    <source>
        <dbReference type="EMBL" id="TNN71192.1"/>
    </source>
</evidence>
<protein>
    <submittedName>
        <fullName evidence="1">Uncharacterized protein</fullName>
    </submittedName>
</protein>
<evidence type="ECO:0000313" key="2">
    <source>
        <dbReference type="Proteomes" id="UP000314294"/>
    </source>
</evidence>
<name>A0A4Z2I1T3_9TELE</name>
<dbReference type="EMBL" id="SRLO01000153">
    <property type="protein sequence ID" value="TNN71192.1"/>
    <property type="molecule type" value="Genomic_DNA"/>
</dbReference>
<reference evidence="1 2" key="1">
    <citation type="submission" date="2019-03" db="EMBL/GenBank/DDBJ databases">
        <title>First draft genome of Liparis tanakae, snailfish: a comprehensive survey of snailfish specific genes.</title>
        <authorList>
            <person name="Kim W."/>
            <person name="Song I."/>
            <person name="Jeong J.-H."/>
            <person name="Kim D."/>
            <person name="Kim S."/>
            <person name="Ryu S."/>
            <person name="Song J.Y."/>
            <person name="Lee S.K."/>
        </authorList>
    </citation>
    <scope>NUCLEOTIDE SEQUENCE [LARGE SCALE GENOMIC DNA]</scope>
    <source>
        <tissue evidence="1">Muscle</tissue>
    </source>
</reference>
<sequence>MVSLVCVLQRTFLLNQKVWSIREEDLTLDSLQIRSQVLGLLHAPPLSQTQSQVLLLQLLGAPLIGLPLLKWGDKASAAA</sequence>
<dbReference type="AlphaFoldDB" id="A0A4Z2I1T3"/>
<dbReference type="Proteomes" id="UP000314294">
    <property type="component" value="Unassembled WGS sequence"/>
</dbReference>
<organism evidence="1 2">
    <name type="scientific">Liparis tanakae</name>
    <name type="common">Tanaka's snailfish</name>
    <dbReference type="NCBI Taxonomy" id="230148"/>
    <lineage>
        <taxon>Eukaryota</taxon>
        <taxon>Metazoa</taxon>
        <taxon>Chordata</taxon>
        <taxon>Craniata</taxon>
        <taxon>Vertebrata</taxon>
        <taxon>Euteleostomi</taxon>
        <taxon>Actinopterygii</taxon>
        <taxon>Neopterygii</taxon>
        <taxon>Teleostei</taxon>
        <taxon>Neoteleostei</taxon>
        <taxon>Acanthomorphata</taxon>
        <taxon>Eupercaria</taxon>
        <taxon>Perciformes</taxon>
        <taxon>Cottioidei</taxon>
        <taxon>Cottales</taxon>
        <taxon>Liparidae</taxon>
        <taxon>Liparis</taxon>
    </lineage>
</organism>
<proteinExistence type="predicted"/>
<accession>A0A4Z2I1T3</accession>